<gene>
    <name evidence="2" type="ORF">CCH79_00000122</name>
</gene>
<comment type="caution">
    <text evidence="2">The sequence shown here is derived from an EMBL/GenBank/DDBJ whole genome shotgun (WGS) entry which is preliminary data.</text>
</comment>
<evidence type="ECO:0000256" key="1">
    <source>
        <dbReference type="SAM" id="MobiDB-lite"/>
    </source>
</evidence>
<keyword evidence="3" id="KW-1185">Reference proteome</keyword>
<dbReference type="Proteomes" id="UP000250572">
    <property type="component" value="Unassembled WGS sequence"/>
</dbReference>
<feature type="compositionally biased region" description="Polar residues" evidence="1">
    <location>
        <begin position="21"/>
        <end position="34"/>
    </location>
</feature>
<name>A0A315VW17_GAMAF</name>
<accession>A0A315VW17</accession>
<proteinExistence type="predicted"/>
<feature type="non-terminal residue" evidence="2">
    <location>
        <position position="172"/>
    </location>
</feature>
<protein>
    <submittedName>
        <fullName evidence="2">Uncharacterized protein</fullName>
    </submittedName>
</protein>
<organism evidence="2 3">
    <name type="scientific">Gambusia affinis</name>
    <name type="common">Western mosquitofish</name>
    <name type="synonym">Heterandria affinis</name>
    <dbReference type="NCBI Taxonomy" id="33528"/>
    <lineage>
        <taxon>Eukaryota</taxon>
        <taxon>Metazoa</taxon>
        <taxon>Chordata</taxon>
        <taxon>Craniata</taxon>
        <taxon>Vertebrata</taxon>
        <taxon>Euteleostomi</taxon>
        <taxon>Actinopterygii</taxon>
        <taxon>Neopterygii</taxon>
        <taxon>Teleostei</taxon>
        <taxon>Neoteleostei</taxon>
        <taxon>Acanthomorphata</taxon>
        <taxon>Ovalentaria</taxon>
        <taxon>Atherinomorphae</taxon>
        <taxon>Cyprinodontiformes</taxon>
        <taxon>Poeciliidae</taxon>
        <taxon>Poeciliinae</taxon>
        <taxon>Gambusia</taxon>
    </lineage>
</organism>
<evidence type="ECO:0000313" key="3">
    <source>
        <dbReference type="Proteomes" id="UP000250572"/>
    </source>
</evidence>
<evidence type="ECO:0000313" key="2">
    <source>
        <dbReference type="EMBL" id="PWA27525.1"/>
    </source>
</evidence>
<sequence>YPTVYKKRLESVVSDAALRSSPKTTTRVRSNISMPGTIPPTPVNKAGGEALARVPHVIRGEGQTRWEPMAKVNNYPTFLDKQNLLMPALAKQFCRFFSPSHRATRPKRLPWIFKALCGNSNAMAMHSARQNQPRNSIFATAKQLGSNTGRGIPASQPVPLLLDRRKLTLTTS</sequence>
<feature type="non-terminal residue" evidence="2">
    <location>
        <position position="1"/>
    </location>
</feature>
<feature type="region of interest" description="Disordered" evidence="1">
    <location>
        <begin position="18"/>
        <end position="44"/>
    </location>
</feature>
<dbReference type="EMBL" id="NHOQ01001000">
    <property type="protein sequence ID" value="PWA27525.1"/>
    <property type="molecule type" value="Genomic_DNA"/>
</dbReference>
<reference evidence="2 3" key="1">
    <citation type="journal article" date="2018" name="G3 (Bethesda)">
        <title>A High-Quality Reference Genome for the Invasive Mosquitofish Gambusia affinis Using a Chicago Library.</title>
        <authorList>
            <person name="Hoffberg S.L."/>
            <person name="Troendle N.J."/>
            <person name="Glenn T.C."/>
            <person name="Mahmud O."/>
            <person name="Louha S."/>
            <person name="Chalopin D."/>
            <person name="Bennetzen J.L."/>
            <person name="Mauricio R."/>
        </authorList>
    </citation>
    <scope>NUCLEOTIDE SEQUENCE [LARGE SCALE GENOMIC DNA]</scope>
    <source>
        <strain evidence="2">NE01/NJP1002.9</strain>
        <tissue evidence="2">Muscle</tissue>
    </source>
</reference>
<dbReference type="AlphaFoldDB" id="A0A315VW17"/>